<dbReference type="InterPro" id="IPR036390">
    <property type="entry name" value="WH_DNA-bd_sf"/>
</dbReference>
<dbReference type="EMBL" id="LDQV01000008">
    <property type="protein sequence ID" value="KTR28250.1"/>
    <property type="molecule type" value="Genomic_DNA"/>
</dbReference>
<dbReference type="Proteomes" id="UP000053797">
    <property type="component" value="Unassembled WGS sequence"/>
</dbReference>
<dbReference type="OrthoDB" id="9799175at2"/>
<evidence type="ECO:0000313" key="8">
    <source>
        <dbReference type="Proteomes" id="UP001387110"/>
    </source>
</evidence>
<dbReference type="Pfam" id="PF01638">
    <property type="entry name" value="HxlR"/>
    <property type="match status" value="1"/>
</dbReference>
<dbReference type="RefSeq" id="WP_023469481.1">
    <property type="nucleotide sequence ID" value="NZ_FMYN01000001.1"/>
</dbReference>
<sequence length="107" mass="12509">MDSRHTEEQADLLALQKFQHNFENSLKSSIIYLLRDGALTIGELEQRIDQSHGQILEQLQELIEDGLVVQQMSEKVHGLAYYLTAPAEDLVRQFKESIRWSKQHIRY</sequence>
<gene>
    <name evidence="3" type="ORF">AS033_00650</name>
    <name evidence="4" type="ORF">RSA11_02195</name>
    <name evidence="5" type="ORF">SZL87_06670</name>
</gene>
<reference evidence="5 8" key="3">
    <citation type="submission" date="2023-12" db="EMBL/GenBank/DDBJ databases">
        <authorList>
            <person name="Easwaran N."/>
            <person name="Lazarus H.P.S."/>
        </authorList>
    </citation>
    <scope>NUCLEOTIDE SEQUENCE [LARGE SCALE GENOMIC DNA]</scope>
    <source>
        <strain evidence="5 8">VIT-2023</strain>
    </source>
</reference>
<evidence type="ECO:0000313" key="6">
    <source>
        <dbReference type="Proteomes" id="UP000053797"/>
    </source>
</evidence>
<name>A0A0V8GI50_9BACL</name>
<evidence type="ECO:0000259" key="2">
    <source>
        <dbReference type="Pfam" id="PF01638"/>
    </source>
</evidence>
<dbReference type="GeneID" id="90838427"/>
<dbReference type="AlphaFoldDB" id="A0A0V8GI50"/>
<dbReference type="Gene3D" id="1.10.10.10">
    <property type="entry name" value="Winged helix-like DNA-binding domain superfamily/Winged helix DNA-binding domain"/>
    <property type="match status" value="1"/>
</dbReference>
<accession>A0A0V8GI50</accession>
<dbReference type="EMBL" id="LNQL01000001">
    <property type="protein sequence ID" value="KSU49909.1"/>
    <property type="molecule type" value="Genomic_DNA"/>
</dbReference>
<keyword evidence="8" id="KW-1185">Reference proteome</keyword>
<evidence type="ECO:0000313" key="7">
    <source>
        <dbReference type="Proteomes" id="UP000072605"/>
    </source>
</evidence>
<protein>
    <submittedName>
        <fullName evidence="5">Winged helix-turn-helix domain-containing protein</fullName>
    </submittedName>
</protein>
<dbReference type="InterPro" id="IPR036388">
    <property type="entry name" value="WH-like_DNA-bd_sf"/>
</dbReference>
<dbReference type="SUPFAM" id="SSF46785">
    <property type="entry name" value="Winged helix' DNA-binding domain"/>
    <property type="match status" value="1"/>
</dbReference>
<dbReference type="InterPro" id="IPR011991">
    <property type="entry name" value="ArsR-like_HTH"/>
</dbReference>
<reference evidence="4 7" key="2">
    <citation type="journal article" date="2016" name="Front. Microbiol.">
        <title>Genomic Resource of Rice Seed Associated Bacteria.</title>
        <authorList>
            <person name="Midha S."/>
            <person name="Bansal K."/>
            <person name="Sharma S."/>
            <person name="Kumar N."/>
            <person name="Patil P.P."/>
            <person name="Chaudhry V."/>
            <person name="Patil P.B."/>
        </authorList>
    </citation>
    <scope>NUCLEOTIDE SEQUENCE [LARGE SCALE GENOMIC DNA]</scope>
    <source>
        <strain evidence="4 7">RSA11</strain>
    </source>
</reference>
<comment type="caution">
    <text evidence="3">The sequence shown here is derived from an EMBL/GenBank/DDBJ whole genome shotgun (WGS) entry which is preliminary data.</text>
</comment>
<dbReference type="EMBL" id="JBAWKY010000001">
    <property type="protein sequence ID" value="MEI4462114.1"/>
    <property type="molecule type" value="Genomic_DNA"/>
</dbReference>
<reference evidence="3 6" key="1">
    <citation type="journal article" date="2015" name="Int. J. Syst. Evol. Microbiol.">
        <title>Exiguobacterium enclense sp. nov., isolated from sediment.</title>
        <authorList>
            <person name="Dastager S.G."/>
            <person name="Mawlankar R."/>
            <person name="Sonalkar V.V."/>
            <person name="Thorat M.N."/>
            <person name="Mual P."/>
            <person name="Verma A."/>
            <person name="Krishnamurthi S."/>
            <person name="Tang S.K."/>
            <person name="Li W.J."/>
        </authorList>
    </citation>
    <scope>NUCLEOTIDE SEQUENCE [LARGE SCALE GENOMIC DNA]</scope>
    <source>
        <strain evidence="3 6">NIO-1109</strain>
    </source>
</reference>
<dbReference type="GO" id="GO:0003677">
    <property type="term" value="F:DNA binding"/>
    <property type="evidence" value="ECO:0007669"/>
    <property type="project" value="UniProtKB-KW"/>
</dbReference>
<dbReference type="Proteomes" id="UP001387110">
    <property type="component" value="Unassembled WGS sequence"/>
</dbReference>
<evidence type="ECO:0000313" key="4">
    <source>
        <dbReference type="EMBL" id="KTR28250.1"/>
    </source>
</evidence>
<dbReference type="CDD" id="cd00090">
    <property type="entry name" value="HTH_ARSR"/>
    <property type="match status" value="1"/>
</dbReference>
<dbReference type="Proteomes" id="UP000072605">
    <property type="component" value="Unassembled WGS sequence"/>
</dbReference>
<feature type="domain" description="HTH hxlR-type" evidence="2">
    <location>
        <begin position="28"/>
        <end position="105"/>
    </location>
</feature>
<keyword evidence="1" id="KW-0238">DNA-binding</keyword>
<evidence type="ECO:0000313" key="3">
    <source>
        <dbReference type="EMBL" id="KSU49909.1"/>
    </source>
</evidence>
<evidence type="ECO:0000313" key="5">
    <source>
        <dbReference type="EMBL" id="MEI4462114.1"/>
    </source>
</evidence>
<evidence type="ECO:0000256" key="1">
    <source>
        <dbReference type="ARBA" id="ARBA00023125"/>
    </source>
</evidence>
<organism evidence="3 6">
    <name type="scientific">Exiguobacterium indicum</name>
    <dbReference type="NCBI Taxonomy" id="296995"/>
    <lineage>
        <taxon>Bacteria</taxon>
        <taxon>Bacillati</taxon>
        <taxon>Bacillota</taxon>
        <taxon>Bacilli</taxon>
        <taxon>Bacillales</taxon>
        <taxon>Bacillales Family XII. Incertae Sedis</taxon>
        <taxon>Exiguobacterium</taxon>
    </lineage>
</organism>
<proteinExistence type="predicted"/>
<dbReference type="InterPro" id="IPR002577">
    <property type="entry name" value="HTH_HxlR"/>
</dbReference>